<feature type="compositionally biased region" description="Basic and acidic residues" evidence="7">
    <location>
        <begin position="70"/>
        <end position="84"/>
    </location>
</feature>
<dbReference type="RefSeq" id="XP_003677065.1">
    <property type="nucleotide sequence ID" value="XM_003677017.1"/>
</dbReference>
<proteinExistence type="inferred from homology"/>
<feature type="compositionally biased region" description="Basic and acidic residues" evidence="7">
    <location>
        <begin position="700"/>
        <end position="718"/>
    </location>
</feature>
<keyword evidence="9" id="KW-1185">Reference proteome</keyword>
<dbReference type="PANTHER" id="PTHR13102:SF0">
    <property type="entry name" value="NUCLEOLAR PROTEIN 9"/>
    <property type="match status" value="1"/>
</dbReference>
<dbReference type="InParanoid" id="G0VGT9"/>
<dbReference type="Pfam" id="PF22493">
    <property type="entry name" value="PUF_NOP9"/>
    <property type="match status" value="1"/>
</dbReference>
<reference key="2">
    <citation type="submission" date="2011-08" db="EMBL/GenBank/DDBJ databases">
        <title>Genome sequence of Naumovozyma castellii.</title>
        <authorList>
            <person name="Gordon J.L."/>
            <person name="Armisen D."/>
            <person name="Proux-Wera E."/>
            <person name="OhEigeartaigh S.S."/>
            <person name="Byrne K.P."/>
            <person name="Wolfe K.H."/>
        </authorList>
    </citation>
    <scope>NUCLEOTIDE SEQUENCE</scope>
    <source>
        <strain>Type strain:CBS 4309</strain>
    </source>
</reference>
<dbReference type="GO" id="GO:0030688">
    <property type="term" value="C:preribosome, small subunit precursor"/>
    <property type="evidence" value="ECO:0007669"/>
    <property type="project" value="EnsemblFungi"/>
</dbReference>
<dbReference type="InterPro" id="IPR001313">
    <property type="entry name" value="Pumilio_RNA-bd_rpt"/>
</dbReference>
<dbReference type="eggNOG" id="KOG2188">
    <property type="taxonomic scope" value="Eukaryota"/>
</dbReference>
<dbReference type="GO" id="GO:0000480">
    <property type="term" value="P:endonucleolytic cleavage in 5'-ETS of tricistronic rRNA transcript (SSU-rRNA, 5.8S rRNA, LSU-rRNA)"/>
    <property type="evidence" value="ECO:0007669"/>
    <property type="project" value="EnsemblFungi"/>
</dbReference>
<keyword evidence="4" id="KW-0677">Repeat</keyword>
<sequence length="718" mass="83937">MKKNKIISSSHLIAFICSQWIKHRYQSVSQEISTHNHCITMGKTKTRGRKLLKKQQKDQFQPTAAESNSTEDHYSNEKNDKYDDEKDDSSVNSNQQMFFGVLDREELEYFKQAESTLAMDAFESPDEKSQFVTSIIDEAKGKELKLVTSQICSKLMERLILDCDDTQLKSLFQAFNGVFYNMACHKYASHVLETLLVRSTALVEKELLTPSFDQEEHNNDDDATVYASMENMFLFMLNELKPHLKHMMNDQYASHVLRLIILILSSKVLPNSTQNNSTLRSKKSKIARKMINIKDTEDFNKVYQTPESFKMELRNIVNTLYKDFTNNAQSRSDITTTQVTKFREYCVDKVASPVVQLIIQVEGIFDRDRSIWRLVFNTSDEKDSKEESFLEYLLSDPVGSHFLQNIIGFGRVKYVERLYNLYMKDRIVKLAKRDTTGSFVVQALLKHLKSKEVKEILDDVVPELSILLNSNMDFGTTIIDASLKNDNYLRDQVIEQLLKKYYPREQLEKNVLESCLNLSSSTLGNTRDDWPTAEERRRSLFLEKLIDYDDTFLGITIDSMLKLPEVRLSQMCYHGVFSHVVEKVLQTKRVKVVKRKLLLNILCKDAVNMSCNAYASHIMDKLWEFTAKLTLYKERIATALTAESEKVKNSTYGRQVWKNWNLELYQRKRWDWKRLIREQEQELFPDSRPLQPKGTYPTKRNSDDNDQQHTFKKQKYEK</sequence>
<dbReference type="GO" id="GO:0000056">
    <property type="term" value="P:ribosomal small subunit export from nucleus"/>
    <property type="evidence" value="ECO:0007669"/>
    <property type="project" value="EnsemblFungi"/>
</dbReference>
<evidence type="ECO:0000256" key="2">
    <source>
        <dbReference type="ARBA" id="ARBA00005301"/>
    </source>
</evidence>
<dbReference type="OrthoDB" id="392571at2759"/>
<dbReference type="AlphaFoldDB" id="G0VGT9"/>
<dbReference type="SMART" id="SM00025">
    <property type="entry name" value="Pumilio"/>
    <property type="match status" value="8"/>
</dbReference>
<evidence type="ECO:0000256" key="7">
    <source>
        <dbReference type="SAM" id="MobiDB-lite"/>
    </source>
</evidence>
<dbReference type="FunCoup" id="G0VGT9">
    <property type="interactions" value="991"/>
</dbReference>
<dbReference type="HOGENOM" id="CLU_008720_1_1_1"/>
<dbReference type="GO" id="GO:0032040">
    <property type="term" value="C:small-subunit processome"/>
    <property type="evidence" value="ECO:0007669"/>
    <property type="project" value="EnsemblFungi"/>
</dbReference>
<comment type="subcellular location">
    <subcellularLocation>
        <location evidence="1">Nucleus</location>
        <location evidence="1">Nucleolus</location>
    </subcellularLocation>
</comment>
<name>G0VGT9_NAUCA</name>
<dbReference type="Gene3D" id="1.25.10.10">
    <property type="entry name" value="Leucine-rich Repeat Variant"/>
    <property type="match status" value="3"/>
</dbReference>
<dbReference type="EMBL" id="HE576757">
    <property type="protein sequence ID" value="CCC70710.1"/>
    <property type="molecule type" value="Genomic_DNA"/>
</dbReference>
<dbReference type="GO" id="GO:0000447">
    <property type="term" value="P:endonucleolytic cleavage in ITS1 to separate SSU-rRNA from 5.8S rRNA and LSU-rRNA from tricistronic rRNA transcript (SSU-rRNA, 5.8S rRNA, LSU-rRNA)"/>
    <property type="evidence" value="ECO:0007669"/>
    <property type="project" value="EnsemblFungi"/>
</dbReference>
<reference evidence="8 9" key="1">
    <citation type="journal article" date="2011" name="Proc. Natl. Acad. Sci. U.S.A.">
        <title>Evolutionary erosion of yeast sex chromosomes by mating-type switching accidents.</title>
        <authorList>
            <person name="Gordon J.L."/>
            <person name="Armisen D."/>
            <person name="Proux-Wera E."/>
            <person name="Oheigeartaigh S.S."/>
            <person name="Byrne K.P."/>
            <person name="Wolfe K.H."/>
        </authorList>
    </citation>
    <scope>NUCLEOTIDE SEQUENCE [LARGE SCALE GENOMIC DNA]</scope>
    <source>
        <strain evidence="9">ATCC 76901 / BCRC 22586 / CBS 4309 / NBRC 1992 / NRRL Y-12630</strain>
    </source>
</reference>
<feature type="compositionally biased region" description="Polar residues" evidence="7">
    <location>
        <begin position="58"/>
        <end position="68"/>
    </location>
</feature>
<dbReference type="GO" id="GO:0003723">
    <property type="term" value="F:RNA binding"/>
    <property type="evidence" value="ECO:0007669"/>
    <property type="project" value="EnsemblFungi"/>
</dbReference>
<dbReference type="Proteomes" id="UP000001640">
    <property type="component" value="Chromosome 6"/>
</dbReference>
<dbReference type="SUPFAM" id="SSF48371">
    <property type="entry name" value="ARM repeat"/>
    <property type="match status" value="1"/>
</dbReference>
<evidence type="ECO:0000256" key="5">
    <source>
        <dbReference type="ARBA" id="ARBA00030932"/>
    </source>
</evidence>
<accession>G0VGT9</accession>
<dbReference type="InterPro" id="IPR011989">
    <property type="entry name" value="ARM-like"/>
</dbReference>
<dbReference type="KEGG" id="ncs:NCAS_0F02260"/>
<evidence type="ECO:0000256" key="6">
    <source>
        <dbReference type="ARBA" id="ARBA00031929"/>
    </source>
</evidence>
<dbReference type="OMA" id="HHLVRNF"/>
<dbReference type="GO" id="GO:0000472">
    <property type="term" value="P:endonucleolytic cleavage to generate mature 5'-end of SSU-rRNA from (SSU-rRNA, 5.8S rRNA, LSU-rRNA)"/>
    <property type="evidence" value="ECO:0007669"/>
    <property type="project" value="EnsemblFungi"/>
</dbReference>
<evidence type="ECO:0000313" key="9">
    <source>
        <dbReference type="Proteomes" id="UP000001640"/>
    </source>
</evidence>
<comment type="similarity">
    <text evidence="2">Belongs to the NOP9 family.</text>
</comment>
<evidence type="ECO:0000256" key="3">
    <source>
        <dbReference type="ARBA" id="ARBA00016427"/>
    </source>
</evidence>
<dbReference type="GO" id="GO:0030686">
    <property type="term" value="C:90S preribosome"/>
    <property type="evidence" value="ECO:0007669"/>
    <property type="project" value="EnsemblFungi"/>
</dbReference>
<evidence type="ECO:0000256" key="1">
    <source>
        <dbReference type="ARBA" id="ARBA00004604"/>
    </source>
</evidence>
<evidence type="ECO:0000313" key="8">
    <source>
        <dbReference type="EMBL" id="CCC70710.1"/>
    </source>
</evidence>
<dbReference type="InterPro" id="IPR016024">
    <property type="entry name" value="ARM-type_fold"/>
</dbReference>
<dbReference type="GeneID" id="96904358"/>
<evidence type="ECO:0000256" key="4">
    <source>
        <dbReference type="ARBA" id="ARBA00022737"/>
    </source>
</evidence>
<feature type="compositionally biased region" description="Basic residues" evidence="7">
    <location>
        <begin position="44"/>
        <end position="54"/>
    </location>
</feature>
<organism evidence="8 9">
    <name type="scientific">Naumovozyma castellii</name>
    <name type="common">Yeast</name>
    <name type="synonym">Saccharomyces castellii</name>
    <dbReference type="NCBI Taxonomy" id="27288"/>
    <lineage>
        <taxon>Eukaryota</taxon>
        <taxon>Fungi</taxon>
        <taxon>Dikarya</taxon>
        <taxon>Ascomycota</taxon>
        <taxon>Saccharomycotina</taxon>
        <taxon>Saccharomycetes</taxon>
        <taxon>Saccharomycetales</taxon>
        <taxon>Saccharomycetaceae</taxon>
        <taxon>Naumovozyma</taxon>
    </lineage>
</organism>
<feature type="region of interest" description="Disordered" evidence="7">
    <location>
        <begin position="44"/>
        <end position="91"/>
    </location>
</feature>
<protein>
    <recommendedName>
        <fullName evidence="3">Nucleolar protein 9</fullName>
    </recommendedName>
    <alternativeName>
        <fullName evidence="5 6">Pumilio domain-containing protein NOP9</fullName>
    </alternativeName>
</protein>
<feature type="region of interest" description="Disordered" evidence="7">
    <location>
        <begin position="683"/>
        <end position="718"/>
    </location>
</feature>
<dbReference type="InterPro" id="IPR040000">
    <property type="entry name" value="NOP9"/>
</dbReference>
<gene>
    <name evidence="8" type="primary">NCAS0F02260</name>
    <name evidence="8" type="ordered locus">NCAS_0F02260</name>
</gene>
<dbReference type="STRING" id="1064592.G0VGT9"/>
<dbReference type="PANTHER" id="PTHR13102">
    <property type="entry name" value="NUCLEOLAR PROTEIN 9"/>
    <property type="match status" value="1"/>
</dbReference>